<dbReference type="Proteomes" id="UP001437256">
    <property type="component" value="Unassembled WGS sequence"/>
</dbReference>
<sequence>MKFRAAIKRILGNLKRFTRRSRSIQSQSAQAHSSTVPPPSSSSPAPPSSSSAPLPASSVAPPPPPISPGPNRRALPVGGTPVEVQGGQLIFCKPLQEVRNTTLDIAPDATPRRFRLVDCYRLIHEDELCIYEFEQFPEVPYAVISYVWRGNPPSSDWEEEIGTFSVKGAEDGDPISLDVLKHVCNAVSLGLQFAVDPLLWMDRLCILQEDGSDKHWQISHMYRIYKSCMVCVVLPGGIGRLVKLDEETAWIHRGWTLQEALLPEKVVVLFLFSRDFFHEGDEVDKVLKNCEDCEGQDFTSSQLDADEEIISHQYLKAMRRSGVAAWMPLDELLDSATESPGWQMTNMPPPADMSDNPSILGGYTECDLLQMARTASRDTYRGRQEWREQAIWRASFIRTSSRPVDMVFSIMQLFDISLDTAKFKKDDRLGATIALASEILRRGKTASWLAALFTLEPGPHICTFPCFPMTSVAGKALVKKRDGEEIEMVREIENIPTFRWLDNVPGGTMDKDGYFTFTSAAVRITRASDNEAPDVDQNTGPKEKDGFMHFAAEDESLWRICPAASDTQKLDENPRAFMVFLGMQVGHIIDADDPEPEGDAFVLVIEEHAPERFHKVSSFGFWTSSNYLILQGKRRQFYLGGPEAI</sequence>
<feature type="domain" description="Heterokaryon incompatibility" evidence="2">
    <location>
        <begin position="141"/>
        <end position="234"/>
    </location>
</feature>
<feature type="region of interest" description="Disordered" evidence="1">
    <location>
        <begin position="16"/>
        <end position="79"/>
    </location>
</feature>
<feature type="compositionally biased region" description="Low complexity" evidence="1">
    <location>
        <begin position="23"/>
        <end position="35"/>
    </location>
</feature>
<feature type="compositionally biased region" description="Pro residues" evidence="1">
    <location>
        <begin position="36"/>
        <end position="47"/>
    </location>
</feature>
<evidence type="ECO:0000313" key="3">
    <source>
        <dbReference type="EMBL" id="KAL0059513.1"/>
    </source>
</evidence>
<dbReference type="PANTHER" id="PTHR24148">
    <property type="entry name" value="ANKYRIN REPEAT DOMAIN-CONTAINING PROTEIN 39 HOMOLOG-RELATED"/>
    <property type="match status" value="1"/>
</dbReference>
<evidence type="ECO:0000313" key="4">
    <source>
        <dbReference type="Proteomes" id="UP001437256"/>
    </source>
</evidence>
<reference evidence="3 4" key="1">
    <citation type="submission" date="2024-05" db="EMBL/GenBank/DDBJ databases">
        <title>A draft genome resource for the thread blight pathogen Marasmius tenuissimus strain MS-2.</title>
        <authorList>
            <person name="Yulfo-Soto G.E."/>
            <person name="Baruah I.K."/>
            <person name="Amoako-Attah I."/>
            <person name="Bukari Y."/>
            <person name="Meinhardt L.W."/>
            <person name="Bailey B.A."/>
            <person name="Cohen S.P."/>
        </authorList>
    </citation>
    <scope>NUCLEOTIDE SEQUENCE [LARGE SCALE GENOMIC DNA]</scope>
    <source>
        <strain evidence="3 4">MS-2</strain>
    </source>
</reference>
<protein>
    <recommendedName>
        <fullName evidence="2">Heterokaryon incompatibility domain-containing protein</fullName>
    </recommendedName>
</protein>
<dbReference type="Pfam" id="PF06985">
    <property type="entry name" value="HET"/>
    <property type="match status" value="1"/>
</dbReference>
<comment type="caution">
    <text evidence="3">The sequence shown here is derived from an EMBL/GenBank/DDBJ whole genome shotgun (WGS) entry which is preliminary data.</text>
</comment>
<keyword evidence="4" id="KW-1185">Reference proteome</keyword>
<name>A0ABR2ZDW3_9AGAR</name>
<proteinExistence type="predicted"/>
<evidence type="ECO:0000259" key="2">
    <source>
        <dbReference type="Pfam" id="PF06985"/>
    </source>
</evidence>
<dbReference type="InterPro" id="IPR052895">
    <property type="entry name" value="HetReg/Transcr_Mod"/>
</dbReference>
<evidence type="ECO:0000256" key="1">
    <source>
        <dbReference type="SAM" id="MobiDB-lite"/>
    </source>
</evidence>
<gene>
    <name evidence="3" type="ORF">AAF712_013744</name>
</gene>
<feature type="compositionally biased region" description="Low complexity" evidence="1">
    <location>
        <begin position="48"/>
        <end position="59"/>
    </location>
</feature>
<dbReference type="InterPro" id="IPR010730">
    <property type="entry name" value="HET"/>
</dbReference>
<dbReference type="PANTHER" id="PTHR24148:SF64">
    <property type="entry name" value="HETEROKARYON INCOMPATIBILITY DOMAIN-CONTAINING PROTEIN"/>
    <property type="match status" value="1"/>
</dbReference>
<accession>A0ABR2ZDW3</accession>
<dbReference type="EMBL" id="JBBXMP010000222">
    <property type="protein sequence ID" value="KAL0059513.1"/>
    <property type="molecule type" value="Genomic_DNA"/>
</dbReference>
<organism evidence="3 4">
    <name type="scientific">Marasmius tenuissimus</name>
    <dbReference type="NCBI Taxonomy" id="585030"/>
    <lineage>
        <taxon>Eukaryota</taxon>
        <taxon>Fungi</taxon>
        <taxon>Dikarya</taxon>
        <taxon>Basidiomycota</taxon>
        <taxon>Agaricomycotina</taxon>
        <taxon>Agaricomycetes</taxon>
        <taxon>Agaricomycetidae</taxon>
        <taxon>Agaricales</taxon>
        <taxon>Marasmiineae</taxon>
        <taxon>Marasmiaceae</taxon>
        <taxon>Marasmius</taxon>
    </lineage>
</organism>